<organism evidence="1 2">
    <name type="scientific">Mycobacterium bohemicum DSM 44277</name>
    <dbReference type="NCBI Taxonomy" id="1236609"/>
    <lineage>
        <taxon>Bacteria</taxon>
        <taxon>Bacillati</taxon>
        <taxon>Actinomycetota</taxon>
        <taxon>Actinomycetes</taxon>
        <taxon>Mycobacteriales</taxon>
        <taxon>Mycobacteriaceae</taxon>
        <taxon>Mycobacterium</taxon>
    </lineage>
</organism>
<name>A0A0U0W3J2_MYCBE</name>
<sequence length="365" mass="41534">MDDVEKHIIFHVGTIKTGSTYVQKFLFDNKKSLTALGVDYILFSPLRLDLPRYANADFIIDNDFNVHRVRNLIEASPCRHIIISEEGLMGRPASIKNEVFAAYSRTAIMYVRPPVELVASWAAENSLPWNFIRDLQKYSDGFGVVDVSEGVKYCCNIYGLMINSFLDTIEADAELNLVVRPYERDQLADGNIIVDFFHTMGLGDRLGDLLQVVRNYDVRTAPGEHALPRAWESTINESRSRKYCDVSAKTARLVQRCALEAIYGEEVYSEALVDFVVERCASGDDRKVIETLSDADMDTIVRCLEPYYQRLCSKGYKDKVDLQSLLPDIYGNGRRAYQPVDDEEVKRAVIEFLENSGREVAHLWL</sequence>
<gene>
    <name evidence="1" type="ORF">BN971_00650</name>
</gene>
<protein>
    <recommendedName>
        <fullName evidence="3">Sulfotransferase family protein</fullName>
    </recommendedName>
</protein>
<dbReference type="AlphaFoldDB" id="A0A0U0W3J2"/>
<dbReference type="OrthoDB" id="5144031at2"/>
<evidence type="ECO:0000313" key="2">
    <source>
        <dbReference type="Proteomes" id="UP000198875"/>
    </source>
</evidence>
<evidence type="ECO:0008006" key="3">
    <source>
        <dbReference type="Google" id="ProtNLM"/>
    </source>
</evidence>
<dbReference type="Proteomes" id="UP000198875">
    <property type="component" value="Unassembled WGS sequence"/>
</dbReference>
<evidence type="ECO:0000313" key="1">
    <source>
        <dbReference type="EMBL" id="CPR05811.1"/>
    </source>
</evidence>
<accession>A0A0U0W3J2</accession>
<proteinExistence type="predicted"/>
<reference evidence="1 2" key="1">
    <citation type="submission" date="2015-03" db="EMBL/GenBank/DDBJ databases">
        <authorList>
            <person name="Murphy D."/>
        </authorList>
    </citation>
    <scope>NUCLEOTIDE SEQUENCE [LARGE SCALE GENOMIC DNA]</scope>
    <source>
        <strain evidence="1 2">DSM 44277</strain>
    </source>
</reference>
<dbReference type="EMBL" id="CSTD01000001">
    <property type="protein sequence ID" value="CPR05811.1"/>
    <property type="molecule type" value="Genomic_DNA"/>
</dbReference>
<dbReference type="RefSeq" id="WP_139027034.1">
    <property type="nucleotide sequence ID" value="NZ_CSTD01000001.1"/>
</dbReference>